<dbReference type="EMBL" id="PNBA02000012">
    <property type="protein sequence ID" value="KAG6405871.1"/>
    <property type="molecule type" value="Genomic_DNA"/>
</dbReference>
<organism evidence="1">
    <name type="scientific">Salvia splendens</name>
    <name type="common">Scarlet sage</name>
    <dbReference type="NCBI Taxonomy" id="180675"/>
    <lineage>
        <taxon>Eukaryota</taxon>
        <taxon>Viridiplantae</taxon>
        <taxon>Streptophyta</taxon>
        <taxon>Embryophyta</taxon>
        <taxon>Tracheophyta</taxon>
        <taxon>Spermatophyta</taxon>
        <taxon>Magnoliopsida</taxon>
        <taxon>eudicotyledons</taxon>
        <taxon>Gunneridae</taxon>
        <taxon>Pentapetalae</taxon>
        <taxon>asterids</taxon>
        <taxon>lamiids</taxon>
        <taxon>Lamiales</taxon>
        <taxon>Lamiaceae</taxon>
        <taxon>Nepetoideae</taxon>
        <taxon>Mentheae</taxon>
        <taxon>Salviinae</taxon>
        <taxon>Salvia</taxon>
        <taxon>Salvia subgen. Calosphace</taxon>
        <taxon>core Calosphace</taxon>
    </lineage>
</organism>
<reference evidence="1" key="2">
    <citation type="submission" date="2020-08" db="EMBL/GenBank/DDBJ databases">
        <title>Plant Genome Project.</title>
        <authorList>
            <person name="Zhang R.-G."/>
        </authorList>
    </citation>
    <scope>NUCLEOTIDE SEQUENCE</scope>
    <source>
        <strain evidence="1">Huo1</strain>
        <tissue evidence="1">Leaf</tissue>
    </source>
</reference>
<dbReference type="Proteomes" id="UP000298416">
    <property type="component" value="Unassembled WGS sequence"/>
</dbReference>
<accession>A0A8X8X5M2</accession>
<protein>
    <submittedName>
        <fullName evidence="1">Uncharacterized protein</fullName>
    </submittedName>
</protein>
<gene>
    <name evidence="1" type="ORF">SASPL_133465</name>
</gene>
<keyword evidence="2" id="KW-1185">Reference proteome</keyword>
<proteinExistence type="predicted"/>
<evidence type="ECO:0000313" key="1">
    <source>
        <dbReference type="EMBL" id="KAG6405871.1"/>
    </source>
</evidence>
<comment type="caution">
    <text evidence="1">The sequence shown here is derived from an EMBL/GenBank/DDBJ whole genome shotgun (WGS) entry which is preliminary data.</text>
</comment>
<sequence>MRKGQIATNTLVVCDRYMRFVYVLQGWEWSAADSRVLRDAINRVHGLLVLKVLLSICKNMLEHDDAMLVPECLCSGGKMSVHCAEQPNKHHCNDSGTTLKPKLL</sequence>
<evidence type="ECO:0000313" key="2">
    <source>
        <dbReference type="Proteomes" id="UP000298416"/>
    </source>
</evidence>
<dbReference type="AlphaFoldDB" id="A0A8X8X5M2"/>
<name>A0A8X8X5M2_SALSN</name>
<reference evidence="1" key="1">
    <citation type="submission" date="2018-01" db="EMBL/GenBank/DDBJ databases">
        <authorList>
            <person name="Mao J.F."/>
        </authorList>
    </citation>
    <scope>NUCLEOTIDE SEQUENCE</scope>
    <source>
        <strain evidence="1">Huo1</strain>
        <tissue evidence="1">Leaf</tissue>
    </source>
</reference>